<dbReference type="EMBL" id="CAJB01000123">
    <property type="protein sequence ID" value="CCH77629.1"/>
    <property type="molecule type" value="Genomic_DNA"/>
</dbReference>
<comment type="caution">
    <text evidence="3">The sequence shown here is derived from an EMBL/GenBank/DDBJ whole genome shotgun (WGS) entry which is preliminary data.</text>
</comment>
<feature type="domain" description="HTH iclR-type" evidence="2">
    <location>
        <begin position="27"/>
        <end position="56"/>
    </location>
</feature>
<dbReference type="InterPro" id="IPR005471">
    <property type="entry name" value="Tscrpt_reg_IclR_N"/>
</dbReference>
<dbReference type="GO" id="GO:0006355">
    <property type="term" value="P:regulation of DNA-templated transcription"/>
    <property type="evidence" value="ECO:0007669"/>
    <property type="project" value="InterPro"/>
</dbReference>
<organism evidence="3 4">
    <name type="scientific">Nostocoides japonicum T1-X7</name>
    <dbReference type="NCBI Taxonomy" id="1194083"/>
    <lineage>
        <taxon>Bacteria</taxon>
        <taxon>Bacillati</taxon>
        <taxon>Actinomycetota</taxon>
        <taxon>Actinomycetes</taxon>
        <taxon>Micrococcales</taxon>
        <taxon>Intrasporangiaceae</taxon>
        <taxon>Nostocoides</taxon>
    </lineage>
</organism>
<feature type="region of interest" description="Disordered" evidence="1">
    <location>
        <begin position="56"/>
        <end position="78"/>
    </location>
</feature>
<sequence>MAAGALRPVDASFVGAAVRQVMTAIQSGEIAAETGLADAAAYDRLADLVTHGLVEERSAGAPPIRRARNASDEGGHDG</sequence>
<protein>
    <recommendedName>
        <fullName evidence="2">HTH iclR-type domain-containing protein</fullName>
    </recommendedName>
</protein>
<evidence type="ECO:0000256" key="1">
    <source>
        <dbReference type="SAM" id="MobiDB-lite"/>
    </source>
</evidence>
<evidence type="ECO:0000313" key="3">
    <source>
        <dbReference type="EMBL" id="CCH77629.1"/>
    </source>
</evidence>
<gene>
    <name evidence="3" type="ORF">BN12_2090001</name>
</gene>
<reference evidence="3 4" key="1">
    <citation type="journal article" date="2013" name="ISME J.">
        <title>A metabolic model for members of the genus Tetrasphaera involved in enhanced biological phosphorus removal.</title>
        <authorList>
            <person name="Kristiansen R."/>
            <person name="Nguyen H.T.T."/>
            <person name="Saunders A.M."/>
            <person name="Nielsen J.L."/>
            <person name="Wimmer R."/>
            <person name="Le V.Q."/>
            <person name="McIlroy S.J."/>
            <person name="Petrovski S."/>
            <person name="Seviour R.J."/>
            <person name="Calteau A."/>
            <person name="Nielsen K.L."/>
            <person name="Nielsen P.H."/>
        </authorList>
    </citation>
    <scope>NUCLEOTIDE SEQUENCE [LARGE SCALE GENOMIC DNA]</scope>
    <source>
        <strain evidence="3 4">T1-X7</strain>
    </source>
</reference>
<evidence type="ECO:0000259" key="2">
    <source>
        <dbReference type="Pfam" id="PF09339"/>
    </source>
</evidence>
<feature type="compositionally biased region" description="Basic and acidic residues" evidence="1">
    <location>
        <begin position="69"/>
        <end position="78"/>
    </location>
</feature>
<dbReference type="GO" id="GO:0003677">
    <property type="term" value="F:DNA binding"/>
    <property type="evidence" value="ECO:0007669"/>
    <property type="project" value="InterPro"/>
</dbReference>
<dbReference type="Pfam" id="PF09339">
    <property type="entry name" value="HTH_IclR"/>
    <property type="match status" value="1"/>
</dbReference>
<proteinExistence type="predicted"/>
<evidence type="ECO:0000313" key="4">
    <source>
        <dbReference type="Proteomes" id="UP000035721"/>
    </source>
</evidence>
<accession>A0A077M083</accession>
<dbReference type="AlphaFoldDB" id="A0A077M083"/>
<name>A0A077M083_9MICO</name>
<dbReference type="Proteomes" id="UP000035721">
    <property type="component" value="Unassembled WGS sequence"/>
</dbReference>
<keyword evidence="4" id="KW-1185">Reference proteome</keyword>